<dbReference type="Proteomes" id="UP000694892">
    <property type="component" value="Chromosome 5L"/>
</dbReference>
<feature type="compositionally biased region" description="Polar residues" evidence="1">
    <location>
        <begin position="201"/>
        <end position="212"/>
    </location>
</feature>
<proteinExistence type="predicted"/>
<sequence length="282" mass="32248">MLRTSQSLLSGRRSRHKKRIQWLFCCFKPKFIFRKRQPTLSRNRSQRTWSLSNSQDGIYSESLTSSFDVIHDISATQADEIVADEDRLATKTTHLGCESFCLPNSKKRFVPLISLLPLHIFANKSCKTAIDNVEENSSNFTFRDKLLCPPQINLIPPTPSDVLNCDQFFESKADNEGICIVEQHGGTERMDDMSSIDEGSGENNTNKENGVYFSNKTTPEESKTECSQGFPLENNAVNETGDTTQSTLDEKLYKPHICQRTIFLEVFGYVWRHKKLSLSFYY</sequence>
<protein>
    <submittedName>
        <fullName evidence="2">Uncharacterized protein</fullName>
    </submittedName>
</protein>
<evidence type="ECO:0000313" key="2">
    <source>
        <dbReference type="EMBL" id="OCT79643.1"/>
    </source>
</evidence>
<reference evidence="3" key="1">
    <citation type="journal article" date="2016" name="Nature">
        <title>Genome evolution in the allotetraploid frog Xenopus laevis.</title>
        <authorList>
            <person name="Session A.M."/>
            <person name="Uno Y."/>
            <person name="Kwon T."/>
            <person name="Chapman J.A."/>
            <person name="Toyoda A."/>
            <person name="Takahashi S."/>
            <person name="Fukui A."/>
            <person name="Hikosaka A."/>
            <person name="Suzuki A."/>
            <person name="Kondo M."/>
            <person name="van Heeringen S.J."/>
            <person name="Quigley I."/>
            <person name="Heinz S."/>
            <person name="Ogino H."/>
            <person name="Ochi H."/>
            <person name="Hellsten U."/>
            <person name="Lyons J.B."/>
            <person name="Simakov O."/>
            <person name="Putnam N."/>
            <person name="Stites J."/>
            <person name="Kuroki Y."/>
            <person name="Tanaka T."/>
            <person name="Michiue T."/>
            <person name="Watanabe M."/>
            <person name="Bogdanovic O."/>
            <person name="Lister R."/>
            <person name="Georgiou G."/>
            <person name="Paranjpe S.S."/>
            <person name="van Kruijsbergen I."/>
            <person name="Shu S."/>
            <person name="Carlson J."/>
            <person name="Kinoshita T."/>
            <person name="Ohta Y."/>
            <person name="Mawaribuchi S."/>
            <person name="Jenkins J."/>
            <person name="Grimwood J."/>
            <person name="Schmutz J."/>
            <person name="Mitros T."/>
            <person name="Mozaffari S.V."/>
            <person name="Suzuki Y."/>
            <person name="Haramoto Y."/>
            <person name="Yamamoto T.S."/>
            <person name="Takagi C."/>
            <person name="Heald R."/>
            <person name="Miller K."/>
            <person name="Haudenschild C."/>
            <person name="Kitzman J."/>
            <person name="Nakayama T."/>
            <person name="Izutsu Y."/>
            <person name="Robert J."/>
            <person name="Fortriede J."/>
            <person name="Burns K."/>
            <person name="Lotay V."/>
            <person name="Karimi K."/>
            <person name="Yasuoka Y."/>
            <person name="Dichmann D.S."/>
            <person name="Flajnik M.F."/>
            <person name="Houston D.W."/>
            <person name="Shendure J."/>
            <person name="DuPasquier L."/>
            <person name="Vize P.D."/>
            <person name="Zorn A.M."/>
            <person name="Ito M."/>
            <person name="Marcotte E.M."/>
            <person name="Wallingford J.B."/>
            <person name="Ito Y."/>
            <person name="Asashima M."/>
            <person name="Ueno N."/>
            <person name="Matsuda Y."/>
            <person name="Veenstra G.J."/>
            <person name="Fujiyama A."/>
            <person name="Harland R.M."/>
            <person name="Taira M."/>
            <person name="Rokhsar D.S."/>
        </authorList>
    </citation>
    <scope>NUCLEOTIDE SEQUENCE [LARGE SCALE GENOMIC DNA]</scope>
    <source>
        <strain evidence="3">J</strain>
    </source>
</reference>
<dbReference type="AlphaFoldDB" id="A0A974CTS7"/>
<name>A0A974CTS7_XENLA</name>
<dbReference type="EMBL" id="CM004474">
    <property type="protein sequence ID" value="OCT79643.1"/>
    <property type="molecule type" value="Genomic_DNA"/>
</dbReference>
<accession>A0A974CTS7</accession>
<evidence type="ECO:0000313" key="3">
    <source>
        <dbReference type="Proteomes" id="UP000694892"/>
    </source>
</evidence>
<organism evidence="2 3">
    <name type="scientific">Xenopus laevis</name>
    <name type="common">African clawed frog</name>
    <dbReference type="NCBI Taxonomy" id="8355"/>
    <lineage>
        <taxon>Eukaryota</taxon>
        <taxon>Metazoa</taxon>
        <taxon>Chordata</taxon>
        <taxon>Craniata</taxon>
        <taxon>Vertebrata</taxon>
        <taxon>Euteleostomi</taxon>
        <taxon>Amphibia</taxon>
        <taxon>Batrachia</taxon>
        <taxon>Anura</taxon>
        <taxon>Pipoidea</taxon>
        <taxon>Pipidae</taxon>
        <taxon>Xenopodinae</taxon>
        <taxon>Xenopus</taxon>
        <taxon>Xenopus</taxon>
    </lineage>
</organism>
<evidence type="ECO:0000256" key="1">
    <source>
        <dbReference type="SAM" id="MobiDB-lite"/>
    </source>
</evidence>
<gene>
    <name evidence="2" type="ORF">XELAEV_18026451mg</name>
</gene>
<feature type="region of interest" description="Disordered" evidence="1">
    <location>
        <begin position="192"/>
        <end position="212"/>
    </location>
</feature>